<dbReference type="SUPFAM" id="SSF88713">
    <property type="entry name" value="Glycoside hydrolase/deacetylase"/>
    <property type="match status" value="1"/>
</dbReference>
<protein>
    <submittedName>
        <fullName evidence="1">UPF0271 protein</fullName>
    </submittedName>
</protein>
<dbReference type="InterPro" id="IPR005501">
    <property type="entry name" value="LamB/YcsF/PxpA-like"/>
</dbReference>
<dbReference type="Proteomes" id="UP000287830">
    <property type="component" value="Unassembled WGS sequence"/>
</dbReference>
<organism evidence="1 2">
    <name type="scientific">Streptomyces chrestomyceticus JCM 4735</name>
    <dbReference type="NCBI Taxonomy" id="1306181"/>
    <lineage>
        <taxon>Bacteria</taxon>
        <taxon>Bacillati</taxon>
        <taxon>Actinomycetota</taxon>
        <taxon>Actinomycetes</taxon>
        <taxon>Kitasatosporales</taxon>
        <taxon>Streptomycetaceae</taxon>
        <taxon>Streptomyces</taxon>
    </lineage>
</organism>
<comment type="caution">
    <text evidence="1">The sequence shown here is derived from an EMBL/GenBank/DDBJ whole genome shotgun (WGS) entry which is preliminary data.</text>
</comment>
<reference evidence="1 2" key="1">
    <citation type="submission" date="2018-11" db="EMBL/GenBank/DDBJ databases">
        <title>Whole genome sequence of Streptomyces chrestomyceticus NBRC 13444(T).</title>
        <authorList>
            <person name="Komaki H."/>
            <person name="Tamura T."/>
        </authorList>
    </citation>
    <scope>NUCLEOTIDE SEQUENCE [LARGE SCALE GENOMIC DNA]</scope>
    <source>
        <strain evidence="1 2">NBRC 13444</strain>
    </source>
</reference>
<gene>
    <name evidence="1" type="ORF">OEIGOIKO_07205</name>
</gene>
<evidence type="ECO:0000313" key="2">
    <source>
        <dbReference type="Proteomes" id="UP000287830"/>
    </source>
</evidence>
<proteinExistence type="predicted"/>
<dbReference type="Gene3D" id="3.20.20.370">
    <property type="entry name" value="Glycoside hydrolase/deacetylase"/>
    <property type="match status" value="1"/>
</dbReference>
<sequence>MATEGIVTAVDGSTVKIEARSLCLHGDTPGAADLARRVRDELTAAGVRIGSFA</sequence>
<name>A0A7U9L1M1_9ACTN</name>
<dbReference type="InterPro" id="IPR011330">
    <property type="entry name" value="Glyco_hydro/deAcase_b/a-brl"/>
</dbReference>
<dbReference type="EMBL" id="BHZC01000001">
    <property type="protein sequence ID" value="GCD39375.1"/>
    <property type="molecule type" value="Genomic_DNA"/>
</dbReference>
<dbReference type="AlphaFoldDB" id="A0A7U9L1M1"/>
<dbReference type="GO" id="GO:0005975">
    <property type="term" value="P:carbohydrate metabolic process"/>
    <property type="evidence" value="ECO:0007669"/>
    <property type="project" value="InterPro"/>
</dbReference>
<dbReference type="Pfam" id="PF03746">
    <property type="entry name" value="LamB_YcsF"/>
    <property type="match status" value="1"/>
</dbReference>
<evidence type="ECO:0000313" key="1">
    <source>
        <dbReference type="EMBL" id="GCD39375.1"/>
    </source>
</evidence>
<accession>A0A7U9L1M1</accession>